<gene>
    <name evidence="1" type="ORF">LSALG_LOCUS16827</name>
</gene>
<dbReference type="GO" id="GO:0003676">
    <property type="term" value="F:nucleic acid binding"/>
    <property type="evidence" value="ECO:0007669"/>
    <property type="project" value="InterPro"/>
</dbReference>
<reference evidence="1" key="1">
    <citation type="submission" date="2023-04" db="EMBL/GenBank/DDBJ databases">
        <authorList>
            <person name="Vijverberg K."/>
            <person name="Xiong W."/>
            <person name="Schranz E."/>
        </authorList>
    </citation>
    <scope>NUCLEOTIDE SEQUENCE</scope>
</reference>
<dbReference type="CDD" id="cd00590">
    <property type="entry name" value="RRM_SF"/>
    <property type="match status" value="1"/>
</dbReference>
<protein>
    <recommendedName>
        <fullName evidence="3">RRM domain-containing protein</fullName>
    </recommendedName>
</protein>
<dbReference type="SUPFAM" id="SSF54928">
    <property type="entry name" value="RNA-binding domain, RBD"/>
    <property type="match status" value="1"/>
</dbReference>
<sequence>MDEGGKKHRILIDKNRLQWDILEHTRVLVSSSVSFFYITNFPNSVQLSDRWRVCGRLGQIINVFISRKLSRMGKRFGFIRFVGVISEDNMIKKLCDVWFGSHKLFASTSHLPKDDSILNKRGGSSNVMKPILHDQSYASVVKGSSYHEPSNVKKDEVIDLYSGDFIVEKKRRVCLVKARDFLTLPNLFFPIVRVSDVVSKHVLIPNTVASHVSVLGGQSVFESKQVPTSRLAAPSPIAESPADGVVAPAFVPTGSHVASFSAIPSFSTRPNGFSGGFGHMEGVHFSEDSLTHPSGFSNELFVRNDTISDGSVYRNCLLIEANKALELGEKIGFNMNECYSHIKSVIKGEVFNNT</sequence>
<dbReference type="EMBL" id="OX465079">
    <property type="protein sequence ID" value="CAI9276863.1"/>
    <property type="molecule type" value="Genomic_DNA"/>
</dbReference>
<dbReference type="Proteomes" id="UP001177003">
    <property type="component" value="Chromosome 3"/>
</dbReference>
<organism evidence="1 2">
    <name type="scientific">Lactuca saligna</name>
    <name type="common">Willowleaf lettuce</name>
    <dbReference type="NCBI Taxonomy" id="75948"/>
    <lineage>
        <taxon>Eukaryota</taxon>
        <taxon>Viridiplantae</taxon>
        <taxon>Streptophyta</taxon>
        <taxon>Embryophyta</taxon>
        <taxon>Tracheophyta</taxon>
        <taxon>Spermatophyta</taxon>
        <taxon>Magnoliopsida</taxon>
        <taxon>eudicotyledons</taxon>
        <taxon>Gunneridae</taxon>
        <taxon>Pentapetalae</taxon>
        <taxon>asterids</taxon>
        <taxon>campanulids</taxon>
        <taxon>Asterales</taxon>
        <taxon>Asteraceae</taxon>
        <taxon>Cichorioideae</taxon>
        <taxon>Cichorieae</taxon>
        <taxon>Lactucinae</taxon>
        <taxon>Lactuca</taxon>
    </lineage>
</organism>
<dbReference type="InterPro" id="IPR035979">
    <property type="entry name" value="RBD_domain_sf"/>
</dbReference>
<proteinExistence type="predicted"/>
<accession>A0AA35YMN2</accession>
<keyword evidence="2" id="KW-1185">Reference proteome</keyword>
<dbReference type="AlphaFoldDB" id="A0AA35YMN2"/>
<evidence type="ECO:0000313" key="1">
    <source>
        <dbReference type="EMBL" id="CAI9276863.1"/>
    </source>
</evidence>
<evidence type="ECO:0000313" key="2">
    <source>
        <dbReference type="Proteomes" id="UP001177003"/>
    </source>
</evidence>
<evidence type="ECO:0008006" key="3">
    <source>
        <dbReference type="Google" id="ProtNLM"/>
    </source>
</evidence>
<name>A0AA35YMN2_LACSI</name>